<dbReference type="AlphaFoldDB" id="A0AAJ8LSG3"/>
<dbReference type="RefSeq" id="XP_031863562.2">
    <property type="nucleotide sequence ID" value="XM_032002005.2"/>
</dbReference>
<sequence length="245" mass="27351">MTESGPSTSPKVHSYHDHGDTCLQASDGTLFYADSWRLGKASDTFHDMLHLPRSAPAKRPRLPSPPIPIQTDTPPSTLDTFLNLINVSSPSVSFPSLSYAETKDLLLLCERYSVKPYITLAVEQRLWDLTSAGIRCTTWDVLIWAGQRNDIRMGKESLKRMNAQNFISPRQENGTYVGQEKFWKRFGELPDSWQLALVKSGILGEAFPNVKVKGSTVACLLVTTDWKKVADKFKPVALGVREEPA</sequence>
<name>A0AAJ8LSG3_9TREE</name>
<dbReference type="GeneID" id="43586115"/>
<dbReference type="KEGG" id="ksn:43586115"/>
<gene>
    <name evidence="1" type="ORF">CI109_106931</name>
</gene>
<reference evidence="1" key="2">
    <citation type="submission" date="2024-01" db="EMBL/GenBank/DDBJ databases">
        <title>Comparative genomics of Cryptococcus and Kwoniella reveals pathogenesis evolution and contrasting modes of karyotype evolution via chromosome fusion or intercentromeric recombination.</title>
        <authorList>
            <person name="Coelho M.A."/>
            <person name="David-Palma M."/>
            <person name="Shea T."/>
            <person name="Bowers K."/>
            <person name="McGinley-Smith S."/>
            <person name="Mohammad A.W."/>
            <person name="Gnirke A."/>
            <person name="Yurkov A.M."/>
            <person name="Nowrousian M."/>
            <person name="Sun S."/>
            <person name="Cuomo C.A."/>
            <person name="Heitman J."/>
        </authorList>
    </citation>
    <scope>NUCLEOTIDE SEQUENCE</scope>
    <source>
        <strain evidence="1">CBS 12478</strain>
    </source>
</reference>
<organism evidence="1 2">
    <name type="scientific">Kwoniella shandongensis</name>
    <dbReference type="NCBI Taxonomy" id="1734106"/>
    <lineage>
        <taxon>Eukaryota</taxon>
        <taxon>Fungi</taxon>
        <taxon>Dikarya</taxon>
        <taxon>Basidiomycota</taxon>
        <taxon>Agaricomycotina</taxon>
        <taxon>Tremellomycetes</taxon>
        <taxon>Tremellales</taxon>
        <taxon>Cryptococcaceae</taxon>
        <taxon>Kwoniella</taxon>
    </lineage>
</organism>
<keyword evidence="2" id="KW-1185">Reference proteome</keyword>
<evidence type="ECO:0000313" key="2">
    <source>
        <dbReference type="Proteomes" id="UP000322225"/>
    </source>
</evidence>
<evidence type="ECO:0000313" key="1">
    <source>
        <dbReference type="EMBL" id="WWD22440.1"/>
    </source>
</evidence>
<accession>A0AAJ8LSG3</accession>
<proteinExistence type="predicted"/>
<evidence type="ECO:0008006" key="3">
    <source>
        <dbReference type="Google" id="ProtNLM"/>
    </source>
</evidence>
<dbReference type="EMBL" id="CP144063">
    <property type="protein sequence ID" value="WWD22440.1"/>
    <property type="molecule type" value="Genomic_DNA"/>
</dbReference>
<reference evidence="1" key="1">
    <citation type="submission" date="2017-08" db="EMBL/GenBank/DDBJ databases">
        <authorList>
            <person name="Cuomo C."/>
            <person name="Billmyre B."/>
            <person name="Heitman J."/>
        </authorList>
    </citation>
    <scope>NUCLEOTIDE SEQUENCE</scope>
    <source>
        <strain evidence="1">CBS 12478</strain>
    </source>
</reference>
<dbReference type="Proteomes" id="UP000322225">
    <property type="component" value="Chromosome 13"/>
</dbReference>
<protein>
    <recommendedName>
        <fullName evidence="3">BTB domain-containing protein</fullName>
    </recommendedName>
</protein>